<sequence>NCAISFQKLRNKGHNDCASPDPEDCFGHSPLMDDHFGKLNEESDLMYKRCGALNKKEHRGCDSPDPDASYVLTPHTEEKYKKINEEFDNMMRNHKIPTALPQQNFSMHVAVPVSNPNAMYQPGGTLGSQALAAAAASLSDSGMLSPPQASLHRNVGSSGGPQRPTNAGNGFVNPRGSPGVLSTPSGNGLGKVMPTKSPPPPGGNMGMGGRKPDLRVVIPPSSKGMMPPLSEEEEMDLNTQRISSSQSTQSLATPVVSVTTPSLPPQGLVYSGMPTSYNPAEFSLSSAEISSLQGFSSPGLSLGSMSAWQQHQLGQAALNSLVGGGHLPQGSNLSINTSQSINIKSEPISPPRERVTPSGFPSQQPQQGSSRQDVLGRSPADSLSSSCSSYDGSDREDHRPDFHSPLGLGRPPPGSEDRESPSVKRLRMDTWWKLIESVALTSCSVEVDWTVSLKMDVKKKNFLENFRLKTKLVNLKKPGKKAFGKRGKKLAYRRSISVPDLRFVPAETVCTDSVLVSTPSDAFSLSNSRGESDTDSVASGSVVDGPLFPEILARASSMGEQMKPYTEKRITAFEHRESSPEKGTPPPTRANGQGTSLESADGTSSPPSCGSPSEEQVNMPWTTDSEDLDRELCSLALTEDALLEEAQPGEELEETTEPFMTAGPDVEALEPCQRYLLNINLKQGRNLVIRDKRSGTSDPYVKFKLEGKQFYKCKVVYKSLNPRWNESFSHPLRDREHVVEVRVYDKNRTADEFMGSSTISLKHLQLYKTYEMELRLDDPKSKEDDMGVILVDVCLMFRDATIKRSPYAKCPASPLSVWKPVMSGTVTARDIWLLADVPLFLALQEPPWCGLPVSRDVLMCSNIDVLYSMDLCPTFTHSQNQAALSPRPAETQRNQLKNQIWTGVLGITLVEGQDLPQYGRGDIYVRFRLGDQKYKSKNLCIQANPQWREQFDFNQFEDNQEPLQVEVYSKRGRKCEESWGLFEIDLLRLPLNERQLYTHVLDPGKGRLVFLVTLRPCWGVSISDIETAALENPDERDTVVEKFSLKNSHKCVGEVGLLQVKVVKANDLPATDLNGKSNPFCVVELGNSKLQTHTIYKTLNPEWNKAFTFPIKDIHDVIELTLLDENGDKAPNFLGKLAIPLLNVQNGQEICLFLKKEDLGGTSKGTITLILEVIYNKVRAGIRTFQPKETTLMEENVKFSKKVLARNIYRVRKISTAVLYTLQYIKSCFQWESTQRSLIAFLVSHCLTLMNSL</sequence>
<dbReference type="GO" id="GO:0005509">
    <property type="term" value="F:calcium ion binding"/>
    <property type="evidence" value="ECO:0007669"/>
    <property type="project" value="TreeGrafter"/>
</dbReference>
<comment type="subcellular location">
    <subcellularLocation>
        <location evidence="2">Membrane</location>
        <topology evidence="2">Multi-pass membrane protein</topology>
    </subcellularLocation>
    <subcellularLocation>
        <location evidence="1">Nucleus</location>
    </subcellularLocation>
</comment>
<feature type="compositionally biased region" description="Low complexity" evidence="12">
    <location>
        <begin position="243"/>
        <end position="261"/>
    </location>
</feature>
<evidence type="ECO:0000256" key="2">
    <source>
        <dbReference type="ARBA" id="ARBA00004141"/>
    </source>
</evidence>
<feature type="domain" description="C2" evidence="13">
    <location>
        <begin position="887"/>
        <end position="999"/>
    </location>
</feature>
<keyword evidence="5" id="KW-0479">Metal-binding</keyword>
<gene>
    <name evidence="14" type="ORF">FQN60_014075</name>
</gene>
<evidence type="ECO:0000256" key="9">
    <source>
        <dbReference type="ARBA" id="ARBA00023125"/>
    </source>
</evidence>
<feature type="region of interest" description="Disordered" evidence="12">
    <location>
        <begin position="573"/>
        <end position="620"/>
    </location>
</feature>
<evidence type="ECO:0000256" key="10">
    <source>
        <dbReference type="ARBA" id="ARBA00023136"/>
    </source>
</evidence>
<dbReference type="SUPFAM" id="SSF49562">
    <property type="entry name" value="C2 domain (Calcium/lipid-binding domain, CaLB)"/>
    <property type="match status" value="3"/>
</dbReference>
<keyword evidence="8" id="KW-1133">Transmembrane helix</keyword>
<feature type="domain" description="C2" evidence="13">
    <location>
        <begin position="654"/>
        <end position="774"/>
    </location>
</feature>
<keyword evidence="11" id="KW-0539">Nucleus</keyword>
<dbReference type="FunFam" id="2.60.40.150:FF:000174">
    <property type="entry name" value="Multiple C2 domains, transmembrane 2a"/>
    <property type="match status" value="1"/>
</dbReference>
<keyword evidence="15" id="KW-1185">Reference proteome</keyword>
<dbReference type="Proteomes" id="UP000327493">
    <property type="component" value="Chromosome 8"/>
</dbReference>
<dbReference type="EMBL" id="VOFY01000008">
    <property type="protein sequence ID" value="KAA8590141.1"/>
    <property type="molecule type" value="Genomic_DNA"/>
</dbReference>
<accession>A0A5J5DD80</accession>
<keyword evidence="6" id="KW-0677">Repeat</keyword>
<dbReference type="PROSITE" id="PS50004">
    <property type="entry name" value="C2"/>
    <property type="match status" value="3"/>
</dbReference>
<feature type="compositionally biased region" description="Polar residues" evidence="12">
    <location>
        <begin position="522"/>
        <end position="539"/>
    </location>
</feature>
<proteinExistence type="inferred from homology"/>
<dbReference type="PANTHER" id="PTHR45911:SF9">
    <property type="entry name" value="MULTIPLE C2 AND TRANSMEMBRANE DOMAIN-CONTAINING PROTEIN 2"/>
    <property type="match status" value="1"/>
</dbReference>
<dbReference type="GO" id="GO:0005634">
    <property type="term" value="C:nucleus"/>
    <property type="evidence" value="ECO:0007669"/>
    <property type="project" value="UniProtKB-SubCell"/>
</dbReference>
<evidence type="ECO:0000256" key="11">
    <source>
        <dbReference type="ARBA" id="ARBA00023242"/>
    </source>
</evidence>
<feature type="compositionally biased region" description="Low complexity" evidence="12">
    <location>
        <begin position="357"/>
        <end position="370"/>
    </location>
</feature>
<dbReference type="PANTHER" id="PTHR45911">
    <property type="entry name" value="C2 DOMAIN-CONTAINING PROTEIN"/>
    <property type="match status" value="1"/>
</dbReference>
<dbReference type="SMART" id="SM00239">
    <property type="entry name" value="C2"/>
    <property type="match status" value="3"/>
</dbReference>
<feature type="compositionally biased region" description="Polar residues" evidence="12">
    <location>
        <begin position="590"/>
        <end position="603"/>
    </location>
</feature>
<dbReference type="InterPro" id="IPR022102">
    <property type="entry name" value="HJURP_C"/>
</dbReference>
<evidence type="ECO:0000313" key="14">
    <source>
        <dbReference type="EMBL" id="KAA8590141.1"/>
    </source>
</evidence>
<evidence type="ECO:0000256" key="5">
    <source>
        <dbReference type="ARBA" id="ARBA00022723"/>
    </source>
</evidence>
<evidence type="ECO:0000313" key="15">
    <source>
        <dbReference type="Proteomes" id="UP000327493"/>
    </source>
</evidence>
<feature type="region of interest" description="Disordered" evidence="12">
    <location>
        <begin position="522"/>
        <end position="541"/>
    </location>
</feature>
<evidence type="ECO:0000256" key="12">
    <source>
        <dbReference type="SAM" id="MobiDB-lite"/>
    </source>
</evidence>
<evidence type="ECO:0000256" key="7">
    <source>
        <dbReference type="ARBA" id="ARBA00022837"/>
    </source>
</evidence>
<dbReference type="FunFam" id="2.60.40.150:FF:000019">
    <property type="entry name" value="Multiple C2 and transmembrane domain-containing protein 2 isoform 1"/>
    <property type="match status" value="1"/>
</dbReference>
<dbReference type="GO" id="GO:0003677">
    <property type="term" value="F:DNA binding"/>
    <property type="evidence" value="ECO:0007669"/>
    <property type="project" value="UniProtKB-KW"/>
</dbReference>
<dbReference type="InterPro" id="IPR035892">
    <property type="entry name" value="C2_domain_sf"/>
</dbReference>
<dbReference type="Pfam" id="PF12347">
    <property type="entry name" value="HJURP_C"/>
    <property type="match status" value="1"/>
</dbReference>
<protein>
    <recommendedName>
        <fullName evidence="13">C2 domain-containing protein</fullName>
    </recommendedName>
</protein>
<organism evidence="14 15">
    <name type="scientific">Etheostoma spectabile</name>
    <name type="common">orangethroat darter</name>
    <dbReference type="NCBI Taxonomy" id="54343"/>
    <lineage>
        <taxon>Eukaryota</taxon>
        <taxon>Metazoa</taxon>
        <taxon>Chordata</taxon>
        <taxon>Craniata</taxon>
        <taxon>Vertebrata</taxon>
        <taxon>Euteleostomi</taxon>
        <taxon>Actinopterygii</taxon>
        <taxon>Neopterygii</taxon>
        <taxon>Teleostei</taxon>
        <taxon>Neoteleostei</taxon>
        <taxon>Acanthomorphata</taxon>
        <taxon>Eupercaria</taxon>
        <taxon>Perciformes</taxon>
        <taxon>Percoidei</taxon>
        <taxon>Percidae</taxon>
        <taxon>Etheostomatinae</taxon>
        <taxon>Etheostoma</taxon>
    </lineage>
</organism>
<dbReference type="Pfam" id="PF00168">
    <property type="entry name" value="C2"/>
    <property type="match status" value="3"/>
</dbReference>
<dbReference type="GO" id="GO:0046928">
    <property type="term" value="P:regulation of neurotransmitter secretion"/>
    <property type="evidence" value="ECO:0007669"/>
    <property type="project" value="TreeGrafter"/>
</dbReference>
<evidence type="ECO:0000256" key="1">
    <source>
        <dbReference type="ARBA" id="ARBA00004123"/>
    </source>
</evidence>
<keyword evidence="9" id="KW-0238">DNA-binding</keyword>
<evidence type="ECO:0000256" key="8">
    <source>
        <dbReference type="ARBA" id="ARBA00022989"/>
    </source>
</evidence>
<evidence type="ECO:0000256" key="4">
    <source>
        <dbReference type="ARBA" id="ARBA00022692"/>
    </source>
</evidence>
<reference evidence="14 15" key="1">
    <citation type="submission" date="2019-08" db="EMBL/GenBank/DDBJ databases">
        <title>A chromosome-level genome assembly, high-density linkage maps, and genome scans reveal the genomic architecture of hybrid incompatibilities underlying speciation via character displacement in darters (Percidae: Etheostominae).</title>
        <authorList>
            <person name="Moran R.L."/>
            <person name="Catchen J.M."/>
            <person name="Fuller R.C."/>
        </authorList>
    </citation>
    <scope>NUCLEOTIDE SEQUENCE [LARGE SCALE GENOMIC DNA]</scope>
    <source>
        <strain evidence="14">EspeVRDwgs_2016</strain>
        <tissue evidence="14">Muscle</tissue>
    </source>
</reference>
<evidence type="ECO:0000259" key="13">
    <source>
        <dbReference type="PROSITE" id="PS50004"/>
    </source>
</evidence>
<feature type="region of interest" description="Disordered" evidence="12">
    <location>
        <begin position="341"/>
        <end position="423"/>
    </location>
</feature>
<comment type="caution">
    <text evidence="14">The sequence shown here is derived from an EMBL/GenBank/DDBJ whole genome shotgun (WGS) entry which is preliminary data.</text>
</comment>
<keyword evidence="7" id="KW-0106">Calcium</keyword>
<feature type="compositionally biased region" description="Low complexity" evidence="12">
    <location>
        <begin position="604"/>
        <end position="613"/>
    </location>
</feature>
<evidence type="ECO:0000256" key="6">
    <source>
        <dbReference type="ARBA" id="ARBA00022737"/>
    </source>
</evidence>
<dbReference type="AlphaFoldDB" id="A0A5J5DD80"/>
<feature type="region of interest" description="Disordered" evidence="12">
    <location>
        <begin position="140"/>
        <end position="263"/>
    </location>
</feature>
<name>A0A5J5DD80_9PERO</name>
<keyword evidence="4" id="KW-0812">Transmembrane</keyword>
<dbReference type="CDD" id="cd08376">
    <property type="entry name" value="C2B_MCTP_PRT"/>
    <property type="match status" value="1"/>
</dbReference>
<feature type="domain" description="C2" evidence="13">
    <location>
        <begin position="1037"/>
        <end position="1154"/>
    </location>
</feature>
<dbReference type="Gene3D" id="2.60.40.150">
    <property type="entry name" value="C2 domain"/>
    <property type="match status" value="3"/>
</dbReference>
<comment type="similarity">
    <text evidence="3">Belongs to the MCTP family.</text>
</comment>
<evidence type="ECO:0000256" key="3">
    <source>
        <dbReference type="ARBA" id="ARBA00007923"/>
    </source>
</evidence>
<keyword evidence="10" id="KW-0472">Membrane</keyword>
<dbReference type="InterPro" id="IPR000008">
    <property type="entry name" value="C2_dom"/>
</dbReference>
<dbReference type="GO" id="GO:0030672">
    <property type="term" value="C:synaptic vesicle membrane"/>
    <property type="evidence" value="ECO:0007669"/>
    <property type="project" value="TreeGrafter"/>
</dbReference>
<feature type="compositionally biased region" description="Low complexity" evidence="12">
    <location>
        <begin position="378"/>
        <end position="391"/>
    </location>
</feature>
<dbReference type="CDD" id="cd08377">
    <property type="entry name" value="C2C_MCTP_PRT"/>
    <property type="match status" value="1"/>
</dbReference>
<feature type="non-terminal residue" evidence="14">
    <location>
        <position position="1"/>
    </location>
</feature>
<feature type="compositionally biased region" description="Basic and acidic residues" evidence="12">
    <location>
        <begin position="392"/>
        <end position="402"/>
    </location>
</feature>